<feature type="domain" description="Rhodanese" evidence="2">
    <location>
        <begin position="88"/>
        <end position="183"/>
    </location>
</feature>
<evidence type="ECO:0000313" key="3">
    <source>
        <dbReference type="EMBL" id="GAW83263.1"/>
    </source>
</evidence>
<dbReference type="GeneID" id="39750006"/>
<dbReference type="OMA" id="NGLMNDQ"/>
<dbReference type="OrthoDB" id="26523at2759"/>
<dbReference type="InterPro" id="IPR036873">
    <property type="entry name" value="Rhodanese-like_dom_sf"/>
</dbReference>
<dbReference type="Gene3D" id="3.40.250.10">
    <property type="entry name" value="Rhodanese-like domain"/>
    <property type="match status" value="1"/>
</dbReference>
<keyword evidence="3" id="KW-0808">Transferase</keyword>
<evidence type="ECO:0000256" key="1">
    <source>
        <dbReference type="SAM" id="MobiDB-lite"/>
    </source>
</evidence>
<dbReference type="Pfam" id="PF00581">
    <property type="entry name" value="Rhodanese"/>
    <property type="match status" value="1"/>
</dbReference>
<name>A0A1Y1JS26_PLAGO</name>
<keyword evidence="3" id="KW-0418">Kinase</keyword>
<sequence length="779" mass="92718">MYESIDFEALKRDVRRKVLGCEGEKKAEVRIRDTERNEEKNKEKNSTQNEVIKNSKDHLREDPEGSRMKVITPFYLYNYMQLLLDEGKDKNMLIVDVRPKELFQRSHIRSAIHIHKAEGIKEMKNEIESKERFKIVFYDNGSDEHVCSYEYFLNSHFSNVKTSFYFLKGGYKNFENEYFFLCVKENSNDGNKISSLAFSPYINYPIKICNNIYMGNFIHINNSYVNKYLNIKYIYDFTSSGFEIKNVEEINYFRYNVLKKIVENQNAQKKESLNYYNFLDIRMVYDVIYSILQNTRMEKNYISGDEKNILNGKENSQKKIENEKSAIKELNYCVERKELHISKQEQNLMKRNIEKSNVLIICNQGIKNQTREKINSVSLIISMCYLMYTKRYNLDLVIVYMLKIYNNLIISSQTRTLLQNFHNSLTKCDYNIEMFYTNARNGKQIKKNTTTTTMTDSTNITANIRSSSSLMVGREKNFILKIVQDDNFEKFMKGFQLDNSYIKLHKSKEYILHQDTEHILENIHIMNEMVNRKEYISYEHIIKSILIHIYNNKNDKINIHEIHDLLKIVNKILNDSNVQNACIIPYFSLILLNLCKLLSAQEQSEEQQMSYHEGNGEMSLYIEEKENLKYNLFSFLCDNIIVCMHYIINNSTTNNSHPKNIVEEEYKVTLNVKVNYFNERNIDKNCYMMYLSLKYLLITFLHFYICPTIKKLKSSYIDKICYLLPQIDKFSEYYYSVFNVNINSFQKENYVAQLCSHDYLPLHFSDILRPFIIINNYLN</sequence>
<proteinExistence type="predicted"/>
<dbReference type="InterPro" id="IPR029021">
    <property type="entry name" value="Prot-tyrosine_phosphatase-like"/>
</dbReference>
<dbReference type="Gene3D" id="3.90.190.10">
    <property type="entry name" value="Protein tyrosine phosphatase superfamily"/>
    <property type="match status" value="1"/>
</dbReference>
<dbReference type="Proteomes" id="UP000195521">
    <property type="component" value="Unassembled WGS sequence"/>
</dbReference>
<feature type="compositionally biased region" description="Basic and acidic residues" evidence="1">
    <location>
        <begin position="27"/>
        <end position="45"/>
    </location>
</feature>
<protein>
    <submittedName>
        <fullName evidence="3">Mitogen-activated protein kinase phosphatase 1</fullName>
    </submittedName>
</protein>
<accession>A0A1Y1JS26</accession>
<organism evidence="3 4">
    <name type="scientific">Plasmodium gonderi</name>
    <dbReference type="NCBI Taxonomy" id="77519"/>
    <lineage>
        <taxon>Eukaryota</taxon>
        <taxon>Sar</taxon>
        <taxon>Alveolata</taxon>
        <taxon>Apicomplexa</taxon>
        <taxon>Aconoidasida</taxon>
        <taxon>Haemosporida</taxon>
        <taxon>Plasmodiidae</taxon>
        <taxon>Plasmodium</taxon>
        <taxon>Plasmodium (Plasmodium)</taxon>
    </lineage>
</organism>
<evidence type="ECO:0000313" key="4">
    <source>
        <dbReference type="Proteomes" id="UP000195521"/>
    </source>
</evidence>
<dbReference type="EMBL" id="BDQF01000015">
    <property type="protein sequence ID" value="GAW83263.1"/>
    <property type="molecule type" value="Genomic_DNA"/>
</dbReference>
<feature type="region of interest" description="Disordered" evidence="1">
    <location>
        <begin position="27"/>
        <end position="63"/>
    </location>
</feature>
<feature type="compositionally biased region" description="Basic and acidic residues" evidence="1">
    <location>
        <begin position="53"/>
        <end position="63"/>
    </location>
</feature>
<dbReference type="PROSITE" id="PS50206">
    <property type="entry name" value="RHODANESE_3"/>
    <property type="match status" value="1"/>
</dbReference>
<gene>
    <name evidence="3" type="ORF">PGO_140570</name>
</gene>
<dbReference type="GO" id="GO:0016301">
    <property type="term" value="F:kinase activity"/>
    <property type="evidence" value="ECO:0007669"/>
    <property type="project" value="UniProtKB-KW"/>
</dbReference>
<dbReference type="RefSeq" id="XP_028545852.1">
    <property type="nucleotide sequence ID" value="XM_028690051.1"/>
</dbReference>
<evidence type="ECO:0000259" key="2">
    <source>
        <dbReference type="PROSITE" id="PS50206"/>
    </source>
</evidence>
<dbReference type="InterPro" id="IPR001763">
    <property type="entry name" value="Rhodanese-like_dom"/>
</dbReference>
<keyword evidence="4" id="KW-1185">Reference proteome</keyword>
<dbReference type="SUPFAM" id="SSF52821">
    <property type="entry name" value="Rhodanese/Cell cycle control phosphatase"/>
    <property type="match status" value="1"/>
</dbReference>
<comment type="caution">
    <text evidence="3">The sequence shown here is derived from an EMBL/GenBank/DDBJ whole genome shotgun (WGS) entry which is preliminary data.</text>
</comment>
<dbReference type="AlphaFoldDB" id="A0A1Y1JS26"/>
<reference evidence="4" key="1">
    <citation type="submission" date="2017-04" db="EMBL/GenBank/DDBJ databases">
        <title>Plasmodium gonderi genome.</title>
        <authorList>
            <person name="Arisue N."/>
            <person name="Honma H."/>
            <person name="Kawai S."/>
            <person name="Tougan T."/>
            <person name="Tanabe K."/>
            <person name="Horii T."/>
        </authorList>
    </citation>
    <scope>NUCLEOTIDE SEQUENCE [LARGE SCALE GENOMIC DNA]</scope>
    <source>
        <strain evidence="4">ATCC 30045</strain>
    </source>
</reference>
<dbReference type="SMART" id="SM00450">
    <property type="entry name" value="RHOD"/>
    <property type="match status" value="1"/>
</dbReference>